<dbReference type="OrthoDB" id="7063904at2"/>
<dbReference type="Gene3D" id="3.40.30.10">
    <property type="entry name" value="Glutaredoxin"/>
    <property type="match status" value="1"/>
</dbReference>
<evidence type="ECO:0000313" key="2">
    <source>
        <dbReference type="Proteomes" id="UP000320390"/>
    </source>
</evidence>
<gene>
    <name evidence="1" type="ORF">Poly30_15640</name>
</gene>
<organism evidence="1 2">
    <name type="scientific">Saltatorellus ferox</name>
    <dbReference type="NCBI Taxonomy" id="2528018"/>
    <lineage>
        <taxon>Bacteria</taxon>
        <taxon>Pseudomonadati</taxon>
        <taxon>Planctomycetota</taxon>
        <taxon>Planctomycetia</taxon>
        <taxon>Planctomycetia incertae sedis</taxon>
        <taxon>Saltatorellus</taxon>
    </lineage>
</organism>
<sequence length="70" mass="7505">MTELFAGATTVVAAKGKKVTVIQMNKDENAAELLEANALGPTGNLRAPTIRIGKRWLIGFNEDEYGKAIS</sequence>
<accession>A0A518EPQ9</accession>
<dbReference type="EMBL" id="CP036434">
    <property type="protein sequence ID" value="QDV06060.1"/>
    <property type="molecule type" value="Genomic_DNA"/>
</dbReference>
<keyword evidence="2" id="KW-1185">Reference proteome</keyword>
<evidence type="ECO:0000313" key="1">
    <source>
        <dbReference type="EMBL" id="QDV06060.1"/>
    </source>
</evidence>
<protein>
    <recommendedName>
        <fullName evidence="3">ArsC family protein</fullName>
    </recommendedName>
</protein>
<proteinExistence type="predicted"/>
<evidence type="ECO:0008006" key="3">
    <source>
        <dbReference type="Google" id="ProtNLM"/>
    </source>
</evidence>
<dbReference type="AlphaFoldDB" id="A0A518EPQ9"/>
<reference evidence="1 2" key="1">
    <citation type="submission" date="2019-02" db="EMBL/GenBank/DDBJ databases">
        <title>Deep-cultivation of Planctomycetes and their phenomic and genomic characterization uncovers novel biology.</title>
        <authorList>
            <person name="Wiegand S."/>
            <person name="Jogler M."/>
            <person name="Boedeker C."/>
            <person name="Pinto D."/>
            <person name="Vollmers J."/>
            <person name="Rivas-Marin E."/>
            <person name="Kohn T."/>
            <person name="Peeters S.H."/>
            <person name="Heuer A."/>
            <person name="Rast P."/>
            <person name="Oberbeckmann S."/>
            <person name="Bunk B."/>
            <person name="Jeske O."/>
            <person name="Meyerdierks A."/>
            <person name="Storesund J.E."/>
            <person name="Kallscheuer N."/>
            <person name="Luecker S."/>
            <person name="Lage O.M."/>
            <person name="Pohl T."/>
            <person name="Merkel B.J."/>
            <person name="Hornburger P."/>
            <person name="Mueller R.-W."/>
            <person name="Bruemmer F."/>
            <person name="Labrenz M."/>
            <person name="Spormann A.M."/>
            <person name="Op den Camp H."/>
            <person name="Overmann J."/>
            <person name="Amann R."/>
            <person name="Jetten M.S.M."/>
            <person name="Mascher T."/>
            <person name="Medema M.H."/>
            <person name="Devos D.P."/>
            <person name="Kaster A.-K."/>
            <person name="Ovreas L."/>
            <person name="Rohde M."/>
            <person name="Galperin M.Y."/>
            <person name="Jogler C."/>
        </authorList>
    </citation>
    <scope>NUCLEOTIDE SEQUENCE [LARGE SCALE GENOMIC DNA]</scope>
    <source>
        <strain evidence="1 2">Poly30</strain>
    </source>
</reference>
<dbReference type="Proteomes" id="UP000320390">
    <property type="component" value="Chromosome"/>
</dbReference>
<name>A0A518EPQ9_9BACT</name>